<name>A0ABV3HSY2_9ACTN</name>
<dbReference type="EMBL" id="JBFAQK010000013">
    <property type="protein sequence ID" value="MEV4681675.1"/>
    <property type="molecule type" value="Genomic_DNA"/>
</dbReference>
<feature type="compositionally biased region" description="Gly residues" evidence="1">
    <location>
        <begin position="60"/>
        <end position="70"/>
    </location>
</feature>
<proteinExistence type="predicted"/>
<evidence type="ECO:0000256" key="1">
    <source>
        <dbReference type="SAM" id="MobiDB-lite"/>
    </source>
</evidence>
<feature type="region of interest" description="Disordered" evidence="1">
    <location>
        <begin position="43"/>
        <end position="143"/>
    </location>
</feature>
<feature type="compositionally biased region" description="Gly residues" evidence="1">
    <location>
        <begin position="90"/>
        <end position="103"/>
    </location>
</feature>
<feature type="compositionally biased region" description="Basic and acidic residues" evidence="1">
    <location>
        <begin position="71"/>
        <end position="89"/>
    </location>
</feature>
<keyword evidence="2" id="KW-1133">Transmembrane helix</keyword>
<dbReference type="Proteomes" id="UP001552521">
    <property type="component" value="Unassembled WGS sequence"/>
</dbReference>
<evidence type="ECO:0000313" key="4">
    <source>
        <dbReference type="Proteomes" id="UP001552521"/>
    </source>
</evidence>
<comment type="caution">
    <text evidence="3">The sequence shown here is derived from an EMBL/GenBank/DDBJ whole genome shotgun (WGS) entry which is preliminary data.</text>
</comment>
<evidence type="ECO:0000313" key="3">
    <source>
        <dbReference type="EMBL" id="MEV4681675.1"/>
    </source>
</evidence>
<accession>A0ABV3HSY2</accession>
<keyword evidence="2" id="KW-0472">Membrane</keyword>
<feature type="compositionally biased region" description="Gly residues" evidence="1">
    <location>
        <begin position="126"/>
        <end position="140"/>
    </location>
</feature>
<feature type="transmembrane region" description="Helical" evidence="2">
    <location>
        <begin position="197"/>
        <end position="216"/>
    </location>
</feature>
<protein>
    <submittedName>
        <fullName evidence="3">Uncharacterized protein</fullName>
    </submittedName>
</protein>
<keyword evidence="4" id="KW-1185">Reference proteome</keyword>
<evidence type="ECO:0000256" key="2">
    <source>
        <dbReference type="SAM" id="Phobius"/>
    </source>
</evidence>
<feature type="region of interest" description="Disordered" evidence="1">
    <location>
        <begin position="1"/>
        <end position="20"/>
    </location>
</feature>
<dbReference type="RefSeq" id="WP_364592411.1">
    <property type="nucleotide sequence ID" value="NZ_JBFAQK010000013.1"/>
</dbReference>
<keyword evidence="2" id="KW-0812">Transmembrane</keyword>
<gene>
    <name evidence="3" type="ORF">AB0K36_12970</name>
</gene>
<sequence length="226" mass="21308">MAAAGGGNGPRNVQVHPSSVFPGGILTITVDGCRRGGVVSSNAFPDAPLSSAGKDHGGDRGAGGNGAGGNGDDRGDRGAGGNGDDRGDRGAGGNGGDRGAGGDGGDRGNGGDRGAGGDGGDRGNGGDRGTGGNGAGGNGGESVATARVRNNATPGNYSLTVRCNDSRETATASFRVLPARGAQGGLGGSIGPTDVEMAIGAGLVATAAVGGSLFIVRRRRSVGGPA</sequence>
<organism evidence="3 4">
    <name type="scientific">Streptomyces kurssanovii</name>
    <dbReference type="NCBI Taxonomy" id="67312"/>
    <lineage>
        <taxon>Bacteria</taxon>
        <taxon>Bacillati</taxon>
        <taxon>Actinomycetota</taxon>
        <taxon>Actinomycetes</taxon>
        <taxon>Kitasatosporales</taxon>
        <taxon>Streptomycetaceae</taxon>
        <taxon>Streptomyces</taxon>
    </lineage>
</organism>
<reference evidence="3 4" key="1">
    <citation type="submission" date="2024-06" db="EMBL/GenBank/DDBJ databases">
        <title>The Natural Products Discovery Center: Release of the First 8490 Sequenced Strains for Exploring Actinobacteria Biosynthetic Diversity.</title>
        <authorList>
            <person name="Kalkreuter E."/>
            <person name="Kautsar S.A."/>
            <person name="Yang D."/>
            <person name="Bader C.D."/>
            <person name="Teijaro C.N."/>
            <person name="Fluegel L."/>
            <person name="Davis C.M."/>
            <person name="Simpson J.R."/>
            <person name="Lauterbach L."/>
            <person name="Steele A.D."/>
            <person name="Gui C."/>
            <person name="Meng S."/>
            <person name="Li G."/>
            <person name="Viehrig K."/>
            <person name="Ye F."/>
            <person name="Su P."/>
            <person name="Kiefer A.F."/>
            <person name="Nichols A."/>
            <person name="Cepeda A.J."/>
            <person name="Yan W."/>
            <person name="Fan B."/>
            <person name="Jiang Y."/>
            <person name="Adhikari A."/>
            <person name="Zheng C.-J."/>
            <person name="Schuster L."/>
            <person name="Cowan T.M."/>
            <person name="Smanski M.J."/>
            <person name="Chevrette M.G."/>
            <person name="De Carvalho L.P.S."/>
            <person name="Shen B."/>
        </authorList>
    </citation>
    <scope>NUCLEOTIDE SEQUENCE [LARGE SCALE GENOMIC DNA]</scope>
    <source>
        <strain evidence="3 4">NPDC049344</strain>
    </source>
</reference>